<keyword evidence="2" id="KW-0963">Cytoplasm</keyword>
<gene>
    <name evidence="4" type="ORF">K0504_15470</name>
</gene>
<evidence type="ECO:0000313" key="5">
    <source>
        <dbReference type="Proteomes" id="UP001166251"/>
    </source>
</evidence>
<reference evidence="4" key="1">
    <citation type="submission" date="2021-07" db="EMBL/GenBank/DDBJ databases">
        <title>Neiella marina sp. nov., isolated from the intestinal content of sea cucumber Apostichopus japonicus.</title>
        <authorList>
            <person name="Bai X."/>
        </authorList>
    </citation>
    <scope>NUCLEOTIDE SEQUENCE</scope>
    <source>
        <strain evidence="4">126</strain>
    </source>
</reference>
<dbReference type="InterPro" id="IPR042072">
    <property type="entry name" value="DsrC-like_C"/>
</dbReference>
<evidence type="ECO:0000313" key="4">
    <source>
        <dbReference type="EMBL" id="MBW8192437.1"/>
    </source>
</evidence>
<comment type="function">
    <text evidence="3">Part of a sulfur-relay system.</text>
</comment>
<dbReference type="PANTHER" id="PTHR37010">
    <property type="entry name" value="SULFURTRANSFERASE TUSE"/>
    <property type="match status" value="1"/>
</dbReference>
<dbReference type="InterPro" id="IPR043163">
    <property type="entry name" value="DsrC-like_N"/>
</dbReference>
<evidence type="ECO:0000256" key="1">
    <source>
        <dbReference type="ARBA" id="ARBA00004496"/>
    </source>
</evidence>
<dbReference type="SUPFAM" id="SSF69721">
    <property type="entry name" value="DsrC, the gamma subunit of dissimilatory sulfite reductase"/>
    <property type="match status" value="1"/>
</dbReference>
<organism evidence="4 5">
    <name type="scientific">Neiella holothuriorum</name>
    <dbReference type="NCBI Taxonomy" id="2870530"/>
    <lineage>
        <taxon>Bacteria</taxon>
        <taxon>Pseudomonadati</taxon>
        <taxon>Pseudomonadota</taxon>
        <taxon>Gammaproteobacteria</taxon>
        <taxon>Alteromonadales</taxon>
        <taxon>Echinimonadaceae</taxon>
        <taxon>Neiella</taxon>
    </lineage>
</organism>
<sequence length="116" mass="13332">MPAIPTRIELPDGTSLPLDKHGYLANFDDWSELVANEFAALEQIELTPEHWEVVNFVRNFYNEFETSPAIRMLIKTLGKQWPEEKANSRYLYKLFRKGPAKQATRIAGLPKPAKCI</sequence>
<comment type="similarity">
    <text evidence="3">Belongs to the dsrC/tusE family.</text>
</comment>
<evidence type="ECO:0000256" key="3">
    <source>
        <dbReference type="PIRNR" id="PIRNR006223"/>
    </source>
</evidence>
<keyword evidence="3" id="KW-0808">Transferase</keyword>
<dbReference type="InterPro" id="IPR025526">
    <property type="entry name" value="DsrC-like_dom_sf"/>
</dbReference>
<dbReference type="NCBIfam" id="TIGR03342">
    <property type="entry name" value="dsrC_tusE_dsvC"/>
    <property type="match status" value="1"/>
</dbReference>
<dbReference type="EC" id="2.8.1.-" evidence="3"/>
<dbReference type="InterPro" id="IPR007453">
    <property type="entry name" value="DsrC/TusE"/>
</dbReference>
<dbReference type="Gene3D" id="3.30.1420.10">
    <property type="match status" value="1"/>
</dbReference>
<accession>A0ABS7EJA5</accession>
<keyword evidence="5" id="KW-1185">Reference proteome</keyword>
<dbReference type="PANTHER" id="PTHR37010:SF1">
    <property type="entry name" value="SULFURTRANSFERASE TUSE"/>
    <property type="match status" value="1"/>
</dbReference>
<dbReference type="EMBL" id="JAHZSS010000023">
    <property type="protein sequence ID" value="MBW8192437.1"/>
    <property type="molecule type" value="Genomic_DNA"/>
</dbReference>
<dbReference type="Proteomes" id="UP001166251">
    <property type="component" value="Unassembled WGS sequence"/>
</dbReference>
<dbReference type="Gene3D" id="1.10.10.370">
    <property type="entry name" value="DsrC-like protein, C-terminal domain"/>
    <property type="match status" value="1"/>
</dbReference>
<dbReference type="Pfam" id="PF04358">
    <property type="entry name" value="DsrC"/>
    <property type="match status" value="1"/>
</dbReference>
<comment type="caution">
    <text evidence="4">The sequence shown here is derived from an EMBL/GenBank/DDBJ whole genome shotgun (WGS) entry which is preliminary data.</text>
</comment>
<comment type="subcellular location">
    <subcellularLocation>
        <location evidence="1">Cytoplasm</location>
    </subcellularLocation>
</comment>
<proteinExistence type="inferred from homology"/>
<evidence type="ECO:0000256" key="2">
    <source>
        <dbReference type="ARBA" id="ARBA00022490"/>
    </source>
</evidence>
<protein>
    <recommendedName>
        <fullName evidence="3">Sulfurtransferase</fullName>
        <ecNumber evidence="3">2.8.1.-</ecNumber>
    </recommendedName>
</protein>
<dbReference type="PIRSF" id="PIRSF006223">
    <property type="entry name" value="DsrC_TusE"/>
    <property type="match status" value="1"/>
</dbReference>
<dbReference type="RefSeq" id="WP_220105063.1">
    <property type="nucleotide sequence ID" value="NZ_JAHZSS010000023.1"/>
</dbReference>
<name>A0ABS7EJA5_9GAMM</name>